<dbReference type="RefSeq" id="WP_179666917.1">
    <property type="nucleotide sequence ID" value="NZ_JACCFP010000001.1"/>
</dbReference>
<accession>A0A853BZV4</accession>
<keyword evidence="2" id="KW-0812">Transmembrane</keyword>
<proteinExistence type="predicted"/>
<evidence type="ECO:0000256" key="2">
    <source>
        <dbReference type="SAM" id="Phobius"/>
    </source>
</evidence>
<evidence type="ECO:0000256" key="1">
    <source>
        <dbReference type="SAM" id="MobiDB-lite"/>
    </source>
</evidence>
<dbReference type="AlphaFoldDB" id="A0A853BZV4"/>
<feature type="transmembrane region" description="Helical" evidence="2">
    <location>
        <begin position="847"/>
        <end position="868"/>
    </location>
</feature>
<name>A0A853BZV4_9ACTN</name>
<feature type="compositionally biased region" description="Acidic residues" evidence="1">
    <location>
        <begin position="787"/>
        <end position="798"/>
    </location>
</feature>
<feature type="compositionally biased region" description="Acidic residues" evidence="1">
    <location>
        <begin position="807"/>
        <end position="823"/>
    </location>
</feature>
<protein>
    <submittedName>
        <fullName evidence="3">Uncharacterized protein</fullName>
    </submittedName>
</protein>
<keyword evidence="2" id="KW-1133">Transmembrane helix</keyword>
<reference evidence="3 4" key="1">
    <citation type="submission" date="2020-07" db="EMBL/GenBank/DDBJ databases">
        <title>Sequencing the genomes of 1000 actinobacteria strains.</title>
        <authorList>
            <person name="Klenk H.-P."/>
        </authorList>
    </citation>
    <scope>NUCLEOTIDE SEQUENCE [LARGE SCALE GENOMIC DNA]</scope>
    <source>
        <strain evidence="3 4">DSM 103833</strain>
    </source>
</reference>
<evidence type="ECO:0000313" key="4">
    <source>
        <dbReference type="Proteomes" id="UP000530424"/>
    </source>
</evidence>
<keyword evidence="4" id="KW-1185">Reference proteome</keyword>
<dbReference type="Proteomes" id="UP000530424">
    <property type="component" value="Unassembled WGS sequence"/>
</dbReference>
<comment type="caution">
    <text evidence="3">The sequence shown here is derived from an EMBL/GenBank/DDBJ whole genome shotgun (WGS) entry which is preliminary data.</text>
</comment>
<feature type="compositionally biased region" description="Low complexity" evidence="1">
    <location>
        <begin position="828"/>
        <end position="841"/>
    </location>
</feature>
<feature type="region of interest" description="Disordered" evidence="1">
    <location>
        <begin position="782"/>
        <end position="843"/>
    </location>
</feature>
<dbReference type="EMBL" id="JACCFP010000001">
    <property type="protein sequence ID" value="NYJ00306.1"/>
    <property type="molecule type" value="Genomic_DNA"/>
</dbReference>
<organism evidence="3 4">
    <name type="scientific">Nocardioides thalensis</name>
    <dbReference type="NCBI Taxonomy" id="1914755"/>
    <lineage>
        <taxon>Bacteria</taxon>
        <taxon>Bacillati</taxon>
        <taxon>Actinomycetota</taxon>
        <taxon>Actinomycetes</taxon>
        <taxon>Propionibacteriales</taxon>
        <taxon>Nocardioidaceae</taxon>
        <taxon>Nocardioides</taxon>
    </lineage>
</organism>
<sequence length="873" mass="93413">MGARRLAGGLALVVLAALTLLPGVSVGSAVSAPDAPERRSAAVLAAAAPVKDSYRATKTIGRVVVDAHGVEQPVSSYDMTVTADGLTDLRGRERVEVSWTGAPPSGGRSNDPYGPKGLAQEYPVVVLQCRGLDDPKLPPRKRLSRETCWTSAVTQRSVLIASGANATWTVDHYADPADRELISGMEPFPSEECPNVEHPELGWATHITPFRAANGTVYPFCNADEIAPEAAVDSAMPPAEMAAFSDENGRGEVQFEVRSAVENESLGCSYKVACSIVVVPIVGISCAQPQHPMTEVDKGCRKYGQFPPGSSNFAGLGVDQAVSPELWWSESNWRNRFSIPIDFGLPPDACEVLDQRPPTGFYGSELMAQAALQWAPAYCLNKKRFKFQLNQMPDQTGWNLMETGGGPAAFVAAEHKRTGSDPVGYAPTAVTGFSVGYVIDRPGNAGEFTDLRLNPRLIAKLITQSYLGSDLGRGHPGIGDNPLAIMNDPEFIKLNPGLSQISQEAGANLISLANSADVIRQLTTYVASDKEAMAFINGKPDPWGMKVNPAYKRIELPRDEWPLLDEYVPETEQECRKANPAVYFNLLAAPVTTMRKIADALIDAWPYTATRCERDLSVDPESPPVFKIGRVDRQSFGARFLLGLASSGDAERYGLHEAALETSNGTYVEPSEESFAAAVRVAQQVGEKGDEYGPYVVDAGRAARAGNAYPGTMIVSTVARLQNLEQEQADDVASFIRIATTEGQRPGRGNGFLPAGYLPIRKTGVTAKLWRQAQRTADAIEAQAGPDDPDDGSPDQDDTPTTPVDPETGDPENDGSPDEDDPVNPDQAEAAPTTPTSAESSNMGRSLLPVLMIIGLLAAASSVVSRFVGSGRP</sequence>
<dbReference type="SUPFAM" id="SSF53850">
    <property type="entry name" value="Periplasmic binding protein-like II"/>
    <property type="match status" value="1"/>
</dbReference>
<evidence type="ECO:0000313" key="3">
    <source>
        <dbReference type="EMBL" id="NYJ00306.1"/>
    </source>
</evidence>
<keyword evidence="2" id="KW-0472">Membrane</keyword>
<dbReference type="Gene3D" id="3.40.190.10">
    <property type="entry name" value="Periplasmic binding protein-like II"/>
    <property type="match status" value="2"/>
</dbReference>
<gene>
    <name evidence="3" type="ORF">HNR19_001004</name>
</gene>